<keyword evidence="4" id="KW-1185">Reference proteome</keyword>
<dbReference type="SUPFAM" id="SSF53098">
    <property type="entry name" value="Ribonuclease H-like"/>
    <property type="match status" value="1"/>
</dbReference>
<dbReference type="NCBIfam" id="NF033516">
    <property type="entry name" value="transpos_IS3"/>
    <property type="match status" value="1"/>
</dbReference>
<dbReference type="GO" id="GO:0015074">
    <property type="term" value="P:DNA integration"/>
    <property type="evidence" value="ECO:0007669"/>
    <property type="project" value="InterPro"/>
</dbReference>
<evidence type="ECO:0000313" key="3">
    <source>
        <dbReference type="EMBL" id="APV45073.1"/>
    </source>
</evidence>
<dbReference type="PANTHER" id="PTHR47515:SF1">
    <property type="entry name" value="BLR2054 PROTEIN"/>
    <property type="match status" value="1"/>
</dbReference>
<protein>
    <submittedName>
        <fullName evidence="3">Putative transposase</fullName>
    </submittedName>
</protein>
<evidence type="ECO:0000313" key="4">
    <source>
        <dbReference type="Proteomes" id="UP000185934"/>
    </source>
</evidence>
<dbReference type="InterPro" id="IPR048020">
    <property type="entry name" value="Transpos_IS3"/>
</dbReference>
<comment type="function">
    <text evidence="1">Involved in the transposition of the insertion sequence.</text>
</comment>
<dbReference type="Pfam" id="PF13276">
    <property type="entry name" value="HTH_21"/>
    <property type="match status" value="1"/>
</dbReference>
<dbReference type="AlphaFoldDB" id="A0A1P8F9F2"/>
<dbReference type="InterPro" id="IPR012337">
    <property type="entry name" value="RNaseH-like_sf"/>
</dbReference>
<dbReference type="STRING" id="1839801.Dform_01754"/>
<dbReference type="InterPro" id="IPR025948">
    <property type="entry name" value="HTH-like_dom"/>
</dbReference>
<gene>
    <name evidence="3" type="ORF">Dform_01754</name>
</gene>
<dbReference type="Proteomes" id="UP000185934">
    <property type="component" value="Chromosome"/>
</dbReference>
<dbReference type="EMBL" id="CP018258">
    <property type="protein sequence ID" value="APV45073.1"/>
    <property type="molecule type" value="Genomic_DNA"/>
</dbReference>
<dbReference type="Gene3D" id="3.30.420.10">
    <property type="entry name" value="Ribonuclease H-like superfamily/Ribonuclease H"/>
    <property type="match status" value="1"/>
</dbReference>
<dbReference type="KEGG" id="dfo:Dform_01754"/>
<sequence>MFGSPRLHIMLKREGLVVNHKRTERIYREEGLALRRKRRRKGAASARVVMSAPSRPNQKWSMDFVTDSIVTGRRFRALAIVDDYSRECPAIEVDTSLGGVRVISVLERLAAMRGLPEAITVVDNGPEFAGKAMDEWAFRKGVKLSFIRPGKPIENTFAESFNGRLRDECLNTNWFLNLKHAREVIEAWRMDYNTVRPHSSLDGLAHQEFMELDGNTKMHLALKMG</sequence>
<accession>A0A1P8F9F2</accession>
<dbReference type="GO" id="GO:0003676">
    <property type="term" value="F:nucleic acid binding"/>
    <property type="evidence" value="ECO:0007669"/>
    <property type="project" value="InterPro"/>
</dbReference>
<evidence type="ECO:0000259" key="2">
    <source>
        <dbReference type="PROSITE" id="PS50994"/>
    </source>
</evidence>
<reference evidence="4" key="1">
    <citation type="submission" date="2016-11" db="EMBL/GenBank/DDBJ databases">
        <title>Dehalogenimonas formicexedens sp. nov., a chlorinated alkane respiring bacterium isolated from contaminated groundwater.</title>
        <authorList>
            <person name="Key T.A."/>
            <person name="Bowman K.S."/>
            <person name="Lee I."/>
            <person name="Chun J."/>
            <person name="Albuquerque L."/>
            <person name="da Costa M.S."/>
            <person name="Rainey F.A."/>
            <person name="Moe W.M."/>
        </authorList>
    </citation>
    <scope>NUCLEOTIDE SEQUENCE [LARGE SCALE GENOMIC DNA]</scope>
    <source>
        <strain evidence="4">NSZ-14</strain>
    </source>
</reference>
<dbReference type="Pfam" id="PF13683">
    <property type="entry name" value="rve_3"/>
    <property type="match status" value="1"/>
</dbReference>
<name>A0A1P8F9F2_9CHLR</name>
<evidence type="ECO:0000256" key="1">
    <source>
        <dbReference type="ARBA" id="ARBA00002286"/>
    </source>
</evidence>
<organism evidence="3 4">
    <name type="scientific">Dehalogenimonas formicexedens</name>
    <dbReference type="NCBI Taxonomy" id="1839801"/>
    <lineage>
        <taxon>Bacteria</taxon>
        <taxon>Bacillati</taxon>
        <taxon>Chloroflexota</taxon>
        <taxon>Dehalococcoidia</taxon>
        <taxon>Dehalococcoidales</taxon>
        <taxon>Dehalococcoidaceae</taxon>
        <taxon>Dehalogenimonas</taxon>
    </lineage>
</organism>
<feature type="domain" description="Integrase catalytic" evidence="2">
    <location>
        <begin position="52"/>
        <end position="214"/>
    </location>
</feature>
<dbReference type="InterPro" id="IPR036397">
    <property type="entry name" value="RNaseH_sf"/>
</dbReference>
<dbReference type="PROSITE" id="PS50994">
    <property type="entry name" value="INTEGRASE"/>
    <property type="match status" value="1"/>
</dbReference>
<dbReference type="InterPro" id="IPR001584">
    <property type="entry name" value="Integrase_cat-core"/>
</dbReference>
<proteinExistence type="predicted"/>
<dbReference type="PANTHER" id="PTHR47515">
    <property type="entry name" value="LOW CALCIUM RESPONSE LOCUS PROTEIN T"/>
    <property type="match status" value="1"/>
</dbReference>